<proteinExistence type="predicted"/>
<evidence type="ECO:0000313" key="3">
    <source>
        <dbReference type="Proteomes" id="UP001208017"/>
    </source>
</evidence>
<dbReference type="RefSeq" id="WP_267153388.1">
    <property type="nucleotide sequence ID" value="NZ_JAPMLT010000016.1"/>
</dbReference>
<dbReference type="PROSITE" id="PS51704">
    <property type="entry name" value="GP_PDE"/>
    <property type="match status" value="1"/>
</dbReference>
<dbReference type="EMBL" id="JAPMLT010000016">
    <property type="protein sequence ID" value="MCX7572138.1"/>
    <property type="molecule type" value="Genomic_DNA"/>
</dbReference>
<name>A0ABT3X822_9BACL</name>
<reference evidence="2 3" key="1">
    <citation type="submission" date="2022-11" db="EMBL/GenBank/DDBJ databases">
        <title>Study of microbial diversity in lake waters.</title>
        <authorList>
            <person name="Zhang J."/>
        </authorList>
    </citation>
    <scope>NUCLEOTIDE SEQUENCE [LARGE SCALE GENOMIC DNA]</scope>
    <source>
        <strain evidence="2 3">DT12</strain>
    </source>
</reference>
<protein>
    <submittedName>
        <fullName evidence="2">Glycerophosphodiester phosphodiesterase</fullName>
    </submittedName>
</protein>
<dbReference type="Gene3D" id="3.20.20.190">
    <property type="entry name" value="Phosphatidylinositol (PI) phosphodiesterase"/>
    <property type="match status" value="1"/>
</dbReference>
<dbReference type="Pfam" id="PF03009">
    <property type="entry name" value="GDPD"/>
    <property type="match status" value="1"/>
</dbReference>
<comment type="caution">
    <text evidence="2">The sequence shown here is derived from an EMBL/GenBank/DDBJ whole genome shotgun (WGS) entry which is preliminary data.</text>
</comment>
<evidence type="ECO:0000259" key="1">
    <source>
        <dbReference type="PROSITE" id="PS51704"/>
    </source>
</evidence>
<keyword evidence="3" id="KW-1185">Reference proteome</keyword>
<accession>A0ABT3X822</accession>
<dbReference type="Proteomes" id="UP001208017">
    <property type="component" value="Unassembled WGS sequence"/>
</dbReference>
<feature type="domain" description="GP-PDE" evidence="1">
    <location>
        <begin position="8"/>
        <end position="243"/>
    </location>
</feature>
<dbReference type="PANTHER" id="PTHR46211">
    <property type="entry name" value="GLYCEROPHOSPHORYL DIESTER PHOSPHODIESTERASE"/>
    <property type="match status" value="1"/>
</dbReference>
<dbReference type="InterPro" id="IPR017946">
    <property type="entry name" value="PLC-like_Pdiesterase_TIM-brl"/>
</dbReference>
<dbReference type="PANTHER" id="PTHR46211:SF1">
    <property type="entry name" value="GLYCEROPHOSPHODIESTER PHOSPHODIESTERASE, CYTOPLASMIC"/>
    <property type="match status" value="1"/>
</dbReference>
<dbReference type="SUPFAM" id="SSF51695">
    <property type="entry name" value="PLC-like phosphodiesterases"/>
    <property type="match status" value="1"/>
</dbReference>
<sequence length="244" mass="27246">MVHARSKPRNLAHRGASALAPENTMAAFRLAEQLGADGFEFDVQVTRDGVAVVIHDEWLDRTTNGKGWVFQHTFEEVRRLDAGSSFGPEFAGETIPTLEEVIAAFGERMFLNIELKNSYFDMPGLEEKTIELVRRYGVEQNVIVSSFHHGSMQRFRQLAPDIRTGLLYDCYIVDVVEYAKKLGASALHPLFAGVKPEVVAAAKANGLEINVWTVNEPDHMRLVLAAGVDSVITNHPDRLREMLK</sequence>
<gene>
    <name evidence="2" type="ORF">OS242_19630</name>
</gene>
<evidence type="ECO:0000313" key="2">
    <source>
        <dbReference type="EMBL" id="MCX7572138.1"/>
    </source>
</evidence>
<dbReference type="InterPro" id="IPR030395">
    <property type="entry name" value="GP_PDE_dom"/>
</dbReference>
<organism evidence="2 3">
    <name type="scientific">Tumebacillus lacus</name>
    <dbReference type="NCBI Taxonomy" id="2995335"/>
    <lineage>
        <taxon>Bacteria</taxon>
        <taxon>Bacillati</taxon>
        <taxon>Bacillota</taxon>
        <taxon>Bacilli</taxon>
        <taxon>Bacillales</taxon>
        <taxon>Alicyclobacillaceae</taxon>
        <taxon>Tumebacillus</taxon>
    </lineage>
</organism>
<dbReference type="CDD" id="cd08563">
    <property type="entry name" value="GDPD_TtGDE_like"/>
    <property type="match status" value="1"/>
</dbReference>